<keyword evidence="6" id="KW-0653">Protein transport</keyword>
<dbReference type="Pfam" id="PF01618">
    <property type="entry name" value="MotA_ExbB"/>
    <property type="match status" value="1"/>
</dbReference>
<dbReference type="RefSeq" id="WP_209143117.1">
    <property type="nucleotide sequence ID" value="NZ_JAGHKP010000001.1"/>
</dbReference>
<name>A0ABS3YA22_9BACT</name>
<dbReference type="PANTHER" id="PTHR30625:SF17">
    <property type="entry name" value="TOLQ-RELATED"/>
    <property type="match status" value="1"/>
</dbReference>
<evidence type="ECO:0000256" key="3">
    <source>
        <dbReference type="ARBA" id="ARBA00022692"/>
    </source>
</evidence>
<keyword evidence="5 7" id="KW-0472">Membrane</keyword>
<evidence type="ECO:0000256" key="2">
    <source>
        <dbReference type="ARBA" id="ARBA00022475"/>
    </source>
</evidence>
<evidence type="ECO:0000256" key="4">
    <source>
        <dbReference type="ARBA" id="ARBA00022989"/>
    </source>
</evidence>
<dbReference type="InterPro" id="IPR050790">
    <property type="entry name" value="ExbB/TolQ_transport"/>
</dbReference>
<keyword evidence="10" id="KW-1185">Reference proteome</keyword>
<keyword evidence="6" id="KW-0813">Transport</keyword>
<gene>
    <name evidence="9" type="ORF">J7I43_03095</name>
</gene>
<evidence type="ECO:0000256" key="7">
    <source>
        <dbReference type="SAM" id="Phobius"/>
    </source>
</evidence>
<evidence type="ECO:0000313" key="9">
    <source>
        <dbReference type="EMBL" id="MBO9151178.1"/>
    </source>
</evidence>
<evidence type="ECO:0000256" key="1">
    <source>
        <dbReference type="ARBA" id="ARBA00004651"/>
    </source>
</evidence>
<feature type="transmembrane region" description="Helical" evidence="7">
    <location>
        <begin position="143"/>
        <end position="167"/>
    </location>
</feature>
<feature type="domain" description="MotA/TolQ/ExbB proton channel" evidence="8">
    <location>
        <begin position="104"/>
        <end position="223"/>
    </location>
</feature>
<dbReference type="InterPro" id="IPR002898">
    <property type="entry name" value="MotA_ExbB_proton_chnl"/>
</dbReference>
<keyword evidence="2" id="KW-1003">Cell membrane</keyword>
<comment type="caution">
    <text evidence="9">The sequence shown here is derived from an EMBL/GenBank/DDBJ whole genome shotgun (WGS) entry which is preliminary data.</text>
</comment>
<evidence type="ECO:0000313" key="10">
    <source>
        <dbReference type="Proteomes" id="UP000679126"/>
    </source>
</evidence>
<feature type="transmembrane region" description="Helical" evidence="7">
    <location>
        <begin position="47"/>
        <end position="67"/>
    </location>
</feature>
<feature type="transmembrane region" description="Helical" evidence="7">
    <location>
        <begin position="187"/>
        <end position="211"/>
    </location>
</feature>
<organism evidence="9 10">
    <name type="scientific">Chitinophaga chungangae</name>
    <dbReference type="NCBI Taxonomy" id="2821488"/>
    <lineage>
        <taxon>Bacteria</taxon>
        <taxon>Pseudomonadati</taxon>
        <taxon>Bacteroidota</taxon>
        <taxon>Chitinophagia</taxon>
        <taxon>Chitinophagales</taxon>
        <taxon>Chitinophagaceae</taxon>
        <taxon>Chitinophaga</taxon>
    </lineage>
</organism>
<comment type="similarity">
    <text evidence="6">Belongs to the exbB/tolQ family.</text>
</comment>
<dbReference type="PANTHER" id="PTHR30625">
    <property type="entry name" value="PROTEIN TOLQ"/>
    <property type="match status" value="1"/>
</dbReference>
<dbReference type="EMBL" id="JAGHKP010000001">
    <property type="protein sequence ID" value="MBO9151178.1"/>
    <property type="molecule type" value="Genomic_DNA"/>
</dbReference>
<evidence type="ECO:0000256" key="5">
    <source>
        <dbReference type="ARBA" id="ARBA00023136"/>
    </source>
</evidence>
<evidence type="ECO:0000259" key="8">
    <source>
        <dbReference type="Pfam" id="PF01618"/>
    </source>
</evidence>
<dbReference type="Proteomes" id="UP000679126">
    <property type="component" value="Unassembled WGS sequence"/>
</dbReference>
<sequence>MLLGLVTVMQDTLLQAKADTVAAGINAAAAAPQEIKLWDMIVKGGPLMIPLGILSVIAVYVFVERYITISRAGKLENNFMPMVRDHITSGNISAARSLSKNTAGPIARMIDKGIQRIGKPTDAIEKSMENVGKLEIYKMEKNLVILAIIAGIAPMFGFLGTIAGMIQTFFNISQTSDITLSTIAGGIYVKMVTSAAGLIIGLVAYIGYSYLQAQIDKVINKMEGSSSEFIDVLLEPSK</sequence>
<comment type="subcellular location">
    <subcellularLocation>
        <location evidence="1">Cell membrane</location>
        <topology evidence="1">Multi-pass membrane protein</topology>
    </subcellularLocation>
    <subcellularLocation>
        <location evidence="6">Membrane</location>
        <topology evidence="6">Multi-pass membrane protein</topology>
    </subcellularLocation>
</comment>
<keyword evidence="4 7" id="KW-1133">Transmembrane helix</keyword>
<keyword evidence="3 7" id="KW-0812">Transmembrane</keyword>
<protein>
    <submittedName>
        <fullName evidence="9">MotA/TolQ/ExbB proton channel family protein</fullName>
    </submittedName>
</protein>
<reference evidence="10" key="1">
    <citation type="submission" date="2021-03" db="EMBL/GenBank/DDBJ databases">
        <title>Assistant Professor.</title>
        <authorList>
            <person name="Huq M.A."/>
        </authorList>
    </citation>
    <scope>NUCLEOTIDE SEQUENCE [LARGE SCALE GENOMIC DNA]</scope>
    <source>
        <strain evidence="10">MAH-28</strain>
    </source>
</reference>
<evidence type="ECO:0000256" key="6">
    <source>
        <dbReference type="RuleBase" id="RU004057"/>
    </source>
</evidence>
<accession>A0ABS3YA22</accession>
<proteinExistence type="inferred from homology"/>